<evidence type="ECO:0000313" key="2">
    <source>
        <dbReference type="Proteomes" id="UP000256999"/>
    </source>
</evidence>
<dbReference type="InterPro" id="IPR039498">
    <property type="entry name" value="NTP_transf_5"/>
</dbReference>
<dbReference type="RefSeq" id="WP_116002065.1">
    <property type="nucleotide sequence ID" value="NZ_QUOV01000001.1"/>
</dbReference>
<dbReference type="EMBL" id="QUOV01000001">
    <property type="protein sequence ID" value="REL37069.1"/>
    <property type="molecule type" value="Genomic_DNA"/>
</dbReference>
<comment type="caution">
    <text evidence="1">The sequence shown here is derived from an EMBL/GenBank/DDBJ whole genome shotgun (WGS) entry which is preliminary data.</text>
</comment>
<evidence type="ECO:0008006" key="3">
    <source>
        <dbReference type="Google" id="ProtNLM"/>
    </source>
</evidence>
<protein>
    <recommendedName>
        <fullName evidence="3">Nucleotidyltransferase family protein</fullName>
    </recommendedName>
</protein>
<evidence type="ECO:0000313" key="1">
    <source>
        <dbReference type="EMBL" id="REL37069.1"/>
    </source>
</evidence>
<dbReference type="OrthoDB" id="5497963at2"/>
<dbReference type="Pfam" id="PF14907">
    <property type="entry name" value="NTP_transf_5"/>
    <property type="match status" value="1"/>
</dbReference>
<organism evidence="1 2">
    <name type="scientific">Thalassotalea euphylliae</name>
    <dbReference type="NCBI Taxonomy" id="1655234"/>
    <lineage>
        <taxon>Bacteria</taxon>
        <taxon>Pseudomonadati</taxon>
        <taxon>Pseudomonadota</taxon>
        <taxon>Gammaproteobacteria</taxon>
        <taxon>Alteromonadales</taxon>
        <taxon>Colwelliaceae</taxon>
        <taxon>Thalassotalea</taxon>
    </lineage>
</organism>
<name>A0A3E0UJI5_9GAMM</name>
<reference evidence="1 2" key="1">
    <citation type="submission" date="2018-08" db="EMBL/GenBank/DDBJ databases">
        <title>Thalassotalea euphylliae genome.</title>
        <authorList>
            <person name="Summers S."/>
            <person name="Rice S.A."/>
            <person name="Freckelton M.L."/>
            <person name="Nedved B.T."/>
            <person name="Hadfield M.G."/>
        </authorList>
    </citation>
    <scope>NUCLEOTIDE SEQUENCE [LARGE SCALE GENOMIC DNA]</scope>
    <source>
        <strain evidence="1 2">H2</strain>
    </source>
</reference>
<gene>
    <name evidence="1" type="ORF">DXX92_18075</name>
</gene>
<dbReference type="AlphaFoldDB" id="A0A3E0UJI5"/>
<dbReference type="Proteomes" id="UP000256999">
    <property type="component" value="Unassembled WGS sequence"/>
</dbReference>
<sequence>MSIKITPLIKFLSTPTEVGAWRPEQWQQLIEQSYYTGMLARVYAMLIKRQLFCHVPNEMKWHFESANKVFIAHRDDAVREVEKINNTLGMVGITPVYLKGSAYLLEKLTCSEGRLFSDIDVFVKKEELKAAEEILGWNGWQVKSLDEHDQKYYRDWMHELPPMVNTKTGMTLDLHHHLLPIVSRVSFNSDKLLEIDTENKHSTNTLCNEDKVLHSIIHLLLDGEFNHGFRDIHDIYLMLIEFQQRDDDFQMRLCQRAEALNVSFLLYYSLRLQQAFFSFQVDAFVMKNLESGLPSKTIANRIVNAFTTVLNPDLKVRQNSKYKWASLCLFVRSHWLKMPINILLPHLTYKAFAGVFKKKDEATISL</sequence>
<accession>A0A3E0UJI5</accession>
<proteinExistence type="predicted"/>